<dbReference type="InterPro" id="IPR024185">
    <property type="entry name" value="FTHF_cligase-like_sf"/>
</dbReference>
<protein>
    <submittedName>
        <fullName evidence="4">5-formyltetrahydrofolate cyclo-ligase</fullName>
        <ecNumber evidence="4">6.3.3.2</ecNumber>
    </submittedName>
</protein>
<dbReference type="PIRSF" id="PIRSF006806">
    <property type="entry name" value="FTHF_cligase"/>
    <property type="match status" value="1"/>
</dbReference>
<keyword evidence="3" id="KW-0067">ATP-binding</keyword>
<evidence type="ECO:0000313" key="4">
    <source>
        <dbReference type="EMBL" id="MPL84228.1"/>
    </source>
</evidence>
<comment type="caution">
    <text evidence="4">The sequence shown here is derived from an EMBL/GenBank/DDBJ whole genome shotgun (WGS) entry which is preliminary data.</text>
</comment>
<dbReference type="GO" id="GO:0035999">
    <property type="term" value="P:tetrahydrofolate interconversion"/>
    <property type="evidence" value="ECO:0007669"/>
    <property type="project" value="TreeGrafter"/>
</dbReference>
<keyword evidence="4" id="KW-0436">Ligase</keyword>
<dbReference type="EC" id="6.3.3.2" evidence="4"/>
<evidence type="ECO:0000256" key="3">
    <source>
        <dbReference type="ARBA" id="ARBA00022840"/>
    </source>
</evidence>
<dbReference type="PANTHER" id="PTHR23407">
    <property type="entry name" value="ATPASE INHIBITOR/5-FORMYLTETRAHYDROFOLATE CYCLO-LIGASE"/>
    <property type="match status" value="1"/>
</dbReference>
<evidence type="ECO:0000256" key="2">
    <source>
        <dbReference type="ARBA" id="ARBA00022741"/>
    </source>
</evidence>
<accession>A0A644UYQ9</accession>
<evidence type="ECO:0000256" key="1">
    <source>
        <dbReference type="ARBA" id="ARBA00010638"/>
    </source>
</evidence>
<dbReference type="NCBIfam" id="TIGR02727">
    <property type="entry name" value="MTHFS_bact"/>
    <property type="match status" value="1"/>
</dbReference>
<gene>
    <name evidence="4" type="primary">ygfA_1</name>
    <name evidence="4" type="ORF">SDC9_30192</name>
</gene>
<dbReference type="Pfam" id="PF01812">
    <property type="entry name" value="5-FTHF_cyc-lig"/>
    <property type="match status" value="1"/>
</dbReference>
<dbReference type="GO" id="GO:0009396">
    <property type="term" value="P:folic acid-containing compound biosynthetic process"/>
    <property type="evidence" value="ECO:0007669"/>
    <property type="project" value="TreeGrafter"/>
</dbReference>
<comment type="similarity">
    <text evidence="1">Belongs to the 5-formyltetrahydrofolate cyclo-ligase family.</text>
</comment>
<dbReference type="Gene3D" id="3.40.50.10420">
    <property type="entry name" value="NagB/RpiA/CoA transferase-like"/>
    <property type="match status" value="1"/>
</dbReference>
<sequence length="202" mass="23447">MGKNLFSAFKNLFIKSFDDELTDSRKNIVRAEVKAKKQNITDAYKTEQANAVYAKIEQMPEFKEAKTVLMYWSVSDELPTHPFIKKWSIAKTILLPVVKGQQMTIRPFVSEEMLAQGDFKIMEPMSGNDYLKTVDLVIVPGVAFDRKKKRIGRGKGYYDKYFKNKRIKKWGIGFDFQLYESLPSASYDIDMDRIITPSETIW</sequence>
<dbReference type="GO" id="GO:0030272">
    <property type="term" value="F:5-formyltetrahydrofolate cyclo-ligase activity"/>
    <property type="evidence" value="ECO:0007669"/>
    <property type="project" value="UniProtKB-EC"/>
</dbReference>
<dbReference type="EMBL" id="VSSQ01000187">
    <property type="protein sequence ID" value="MPL84228.1"/>
    <property type="molecule type" value="Genomic_DNA"/>
</dbReference>
<keyword evidence="2" id="KW-0547">Nucleotide-binding</keyword>
<organism evidence="4">
    <name type="scientific">bioreactor metagenome</name>
    <dbReference type="NCBI Taxonomy" id="1076179"/>
    <lineage>
        <taxon>unclassified sequences</taxon>
        <taxon>metagenomes</taxon>
        <taxon>ecological metagenomes</taxon>
    </lineage>
</organism>
<dbReference type="PANTHER" id="PTHR23407:SF1">
    <property type="entry name" value="5-FORMYLTETRAHYDROFOLATE CYCLO-LIGASE"/>
    <property type="match status" value="1"/>
</dbReference>
<dbReference type="InterPro" id="IPR037171">
    <property type="entry name" value="NagB/RpiA_transferase-like"/>
</dbReference>
<dbReference type="SUPFAM" id="SSF100950">
    <property type="entry name" value="NagB/RpiA/CoA transferase-like"/>
    <property type="match status" value="1"/>
</dbReference>
<proteinExistence type="inferred from homology"/>
<dbReference type="InterPro" id="IPR002698">
    <property type="entry name" value="FTHF_cligase"/>
</dbReference>
<dbReference type="AlphaFoldDB" id="A0A644UYQ9"/>
<name>A0A644UYQ9_9ZZZZ</name>
<reference evidence="4" key="1">
    <citation type="submission" date="2019-08" db="EMBL/GenBank/DDBJ databases">
        <authorList>
            <person name="Kucharzyk K."/>
            <person name="Murdoch R.W."/>
            <person name="Higgins S."/>
            <person name="Loffler F."/>
        </authorList>
    </citation>
    <scope>NUCLEOTIDE SEQUENCE</scope>
</reference>
<dbReference type="GO" id="GO:0005524">
    <property type="term" value="F:ATP binding"/>
    <property type="evidence" value="ECO:0007669"/>
    <property type="project" value="UniProtKB-KW"/>
</dbReference>